<gene>
    <name evidence="2" type="ORF">SH580_12290</name>
</gene>
<organism evidence="2 3">
    <name type="scientific">Coraliomargarita algicola</name>
    <dbReference type="NCBI Taxonomy" id="3092156"/>
    <lineage>
        <taxon>Bacteria</taxon>
        <taxon>Pseudomonadati</taxon>
        <taxon>Verrucomicrobiota</taxon>
        <taxon>Opitutia</taxon>
        <taxon>Puniceicoccales</taxon>
        <taxon>Coraliomargaritaceae</taxon>
        <taxon>Coraliomargarita</taxon>
    </lineage>
</organism>
<reference evidence="2 3" key="1">
    <citation type="submission" date="2023-11" db="EMBL/GenBank/DDBJ databases">
        <title>Coraliomargarita sp. nov., isolated from marine algae.</title>
        <authorList>
            <person name="Lee J.K."/>
            <person name="Baek J.H."/>
            <person name="Kim J.M."/>
            <person name="Choi D.G."/>
            <person name="Jeon C.O."/>
        </authorList>
    </citation>
    <scope>NUCLEOTIDE SEQUENCE [LARGE SCALE GENOMIC DNA]</scope>
    <source>
        <strain evidence="2 3">J2-16</strain>
    </source>
</reference>
<sequence length="112" mass="12962">MSLITYDDAQDIRDGIAAAHFSDFLDSRGYELLRTVMKIRSDFDKEQEVRLVYIRSPRDGYDTPLKHPISGDQNQFCAHQFDWTDIIDDFEFDPNNQGSPDEIEDAIARSKT</sequence>
<evidence type="ECO:0000256" key="1">
    <source>
        <dbReference type="SAM" id="MobiDB-lite"/>
    </source>
</evidence>
<protein>
    <submittedName>
        <fullName evidence="2">Uncharacterized protein</fullName>
    </submittedName>
</protein>
<feature type="region of interest" description="Disordered" evidence="1">
    <location>
        <begin position="92"/>
        <end position="112"/>
    </location>
</feature>
<accession>A0ABZ0RGM3</accession>
<proteinExistence type="predicted"/>
<evidence type="ECO:0000313" key="3">
    <source>
        <dbReference type="Proteomes" id="UP001324993"/>
    </source>
</evidence>
<dbReference type="EMBL" id="CP138858">
    <property type="protein sequence ID" value="WPJ94213.1"/>
    <property type="molecule type" value="Genomic_DNA"/>
</dbReference>
<evidence type="ECO:0000313" key="2">
    <source>
        <dbReference type="EMBL" id="WPJ94213.1"/>
    </source>
</evidence>
<dbReference type="RefSeq" id="WP_319831157.1">
    <property type="nucleotide sequence ID" value="NZ_CP138858.1"/>
</dbReference>
<dbReference type="Proteomes" id="UP001324993">
    <property type="component" value="Chromosome"/>
</dbReference>
<keyword evidence="3" id="KW-1185">Reference proteome</keyword>
<name>A0ABZ0RGM3_9BACT</name>